<feature type="domain" description="Heterokaryon incompatibility" evidence="1">
    <location>
        <begin position="22"/>
        <end position="158"/>
    </location>
</feature>
<dbReference type="AlphaFoldDB" id="A0A4Q9PMS2"/>
<dbReference type="EMBL" id="ML145168">
    <property type="protein sequence ID" value="TBU55455.1"/>
    <property type="molecule type" value="Genomic_DNA"/>
</dbReference>
<reference evidence="3 4" key="1">
    <citation type="submission" date="2019-01" db="EMBL/GenBank/DDBJ databases">
        <title>Draft genome sequences of three monokaryotic isolates of the white-rot basidiomycete fungus Dichomitus squalens.</title>
        <authorList>
            <consortium name="DOE Joint Genome Institute"/>
            <person name="Lopez S.C."/>
            <person name="Andreopoulos B."/>
            <person name="Pangilinan J."/>
            <person name="Lipzen A."/>
            <person name="Riley R."/>
            <person name="Ahrendt S."/>
            <person name="Ng V."/>
            <person name="Barry K."/>
            <person name="Daum C."/>
            <person name="Grigoriev I.V."/>
            <person name="Hilden K.S."/>
            <person name="Makela M.R."/>
            <person name="de Vries R.P."/>
        </authorList>
    </citation>
    <scope>NUCLEOTIDE SEQUENCE [LARGE SCALE GENOMIC DNA]</scope>
    <source>
        <strain evidence="3 4">CBS 464.89</strain>
    </source>
</reference>
<gene>
    <name evidence="3" type="ORF">BD310DRAFT_933677</name>
</gene>
<evidence type="ECO:0000313" key="3">
    <source>
        <dbReference type="EMBL" id="TBU55455.1"/>
    </source>
</evidence>
<evidence type="ECO:0000313" key="4">
    <source>
        <dbReference type="Proteomes" id="UP000292082"/>
    </source>
</evidence>
<dbReference type="InterPro" id="IPR010730">
    <property type="entry name" value="HET"/>
</dbReference>
<dbReference type="Proteomes" id="UP000292082">
    <property type="component" value="Unassembled WGS sequence"/>
</dbReference>
<keyword evidence="4" id="KW-1185">Reference proteome</keyword>
<organism evidence="3 4">
    <name type="scientific">Dichomitus squalens</name>
    <dbReference type="NCBI Taxonomy" id="114155"/>
    <lineage>
        <taxon>Eukaryota</taxon>
        <taxon>Fungi</taxon>
        <taxon>Dikarya</taxon>
        <taxon>Basidiomycota</taxon>
        <taxon>Agaricomycotina</taxon>
        <taxon>Agaricomycetes</taxon>
        <taxon>Polyporales</taxon>
        <taxon>Polyporaceae</taxon>
        <taxon>Dichomitus</taxon>
    </lineage>
</organism>
<dbReference type="PANTHER" id="PTHR10622:SF10">
    <property type="entry name" value="HET DOMAIN-CONTAINING PROTEIN"/>
    <property type="match status" value="1"/>
</dbReference>
<dbReference type="Pfam" id="PF06985">
    <property type="entry name" value="HET"/>
    <property type="match status" value="1"/>
</dbReference>
<dbReference type="InterPro" id="IPR058525">
    <property type="entry name" value="DUF8212"/>
</dbReference>
<name>A0A4Q9PMS2_9APHY</name>
<protein>
    <submittedName>
        <fullName evidence="3">Uncharacterized protein</fullName>
    </submittedName>
</protein>
<sequence length="703" mass="80619">MRLLDTHTGHFIEVSDISNIKYAILSHTWDTGGEQTYEEVRNIQIDYPIQRVSSRAKQPSIAWASRAYSRIRRRCCRRSSDRDNDVADSEDWPSDLWGDHRLAEKIKKSCEVARNHGYRLLWIDSCCINKSSSSELSEAINSMYAWYGHATICYAFLADVPYMFDYSEGSPFRDSRWFKRGWTLQELIAPKHVVFLSKDWRPLGSKGTMAAVVEEITGIDRQVLTHKTSLDTVSVAQRMSWAAKRETTRTEDRAYSLLGIFDLNMPTLYGEGERAFQRLQEEILRRIPDQSLFAWGHVCTWQNPLPVSPTGIHDLPRGYGVDLPQNGSLSKHVTSFFASSPSDFAMSGTVGSMAEDDYLRCVGESDVPHLDYTTTPYGIRSQFLVLPLQAYFPDDEIRAELQRDIDDLSELYLAILHCHTSQLNIGRPNHCLARLCSIVLSPSKGEVVRGREMRLRRQDPYKSTRFEYEIRTFAVLPLTMTKLKDCLHHLRIRSAYMPHPDRTVVSRAPTSFRPYRTFDDPGDLKLSPYTTLVLHAWGYDVEFREPTSGALAFTYSLILRRRQYVLQLNISDFRHLVSLVGGRYVNVAAAWLFTEEEAQHHRLPLSTYQGPVPHGAARYIDDAGFRPIVLRKPNNGLAIVIRLGIEREETSDYSSSYFVHVEVEESDTAHYSSGGSTVDVMPELEEARRLPERYLRLYQRPDT</sequence>
<feature type="domain" description="DUF8212" evidence="2">
    <location>
        <begin position="274"/>
        <end position="501"/>
    </location>
</feature>
<accession>A0A4Q9PMS2</accession>
<proteinExistence type="predicted"/>
<dbReference type="Pfam" id="PF26640">
    <property type="entry name" value="DUF8212"/>
    <property type="match status" value="1"/>
</dbReference>
<evidence type="ECO:0000259" key="2">
    <source>
        <dbReference type="Pfam" id="PF26640"/>
    </source>
</evidence>
<evidence type="ECO:0000259" key="1">
    <source>
        <dbReference type="Pfam" id="PF06985"/>
    </source>
</evidence>
<dbReference type="PANTHER" id="PTHR10622">
    <property type="entry name" value="HET DOMAIN-CONTAINING PROTEIN"/>
    <property type="match status" value="1"/>
</dbReference>